<sequence>MKTANPKNPTNVTSENTLKSRIETYRNWVHSAKQQTGKGAVAQAREILALRATGGQCGISDYYWYKLYDSAYLYGRGVEDFLGWRLQAELSLALNPRNVVLPAWDKTVFMTMADSVGLPVVPTLATYKASSRLPAVLGKHLRTTAEAGALLRDPSVFPLFGKPAYSQQGYGSAYLVRYDRDSDSLMLLDGQTIPVEQFLRRLEFPVDKRYHRPECGFLFQKPLRLAGPIEQLTGWNAICGARVICLNGPDGSSPIGAIWKIAVPPNHVDNFSLGKYGNLLADIDQATGAIGRVLGGLWPETRLLSEHPVSGKSFEGFHLPDWQQVLDACSALGELIPLMRIQHIDFAFTSDGLKVLEINDIGATEFAQLHGHGLLTERMRSFLKQFGNRTSYPWINAL</sequence>
<organism evidence="2 3">
    <name type="scientific">Candidatus Dechloromonas phosphorivorans</name>
    <dbReference type="NCBI Taxonomy" id="2899244"/>
    <lineage>
        <taxon>Bacteria</taxon>
        <taxon>Pseudomonadati</taxon>
        <taxon>Pseudomonadota</taxon>
        <taxon>Betaproteobacteria</taxon>
        <taxon>Rhodocyclales</taxon>
        <taxon>Azonexaceae</taxon>
        <taxon>Dechloromonas</taxon>
    </lineage>
</organism>
<reference evidence="3" key="1">
    <citation type="journal article" date="2021" name="Nat. Commun.">
        <title>Connecting structure to function with the recovery of over 1000 high-quality metagenome-assembled genomes from activated sludge using long-read sequencing.</title>
        <authorList>
            <person name="Singleton C.M."/>
            <person name="Petriglieri F."/>
            <person name="Kristensen J.M."/>
            <person name="Kirkegaard R.H."/>
            <person name="Michaelsen T.Y."/>
            <person name="Andersen M.H."/>
            <person name="Kondrotaite Z."/>
            <person name="Karst S.M."/>
            <person name="Dueholm M.S."/>
            <person name="Nielsen P.H."/>
            <person name="Albertsen M."/>
        </authorList>
    </citation>
    <scope>NUCLEOTIDE SEQUENCE [LARGE SCALE GENOMIC DNA]</scope>
</reference>
<dbReference type="InterPro" id="IPR039523">
    <property type="entry name" value="RimK-rel_E_lig_ATP-grasp"/>
</dbReference>
<accession>A0A9D7QK74</accession>
<comment type="caution">
    <text evidence="2">The sequence shown here is derived from an EMBL/GenBank/DDBJ whole genome shotgun (WGS) entry which is preliminary data.</text>
</comment>
<name>A0A9D7QK74_9RHOO</name>
<proteinExistence type="predicted"/>
<dbReference type="EMBL" id="JADKBR010000021">
    <property type="protein sequence ID" value="MBK8892084.1"/>
    <property type="molecule type" value="Genomic_DNA"/>
</dbReference>
<dbReference type="AlphaFoldDB" id="A0A9D7QK74"/>
<protein>
    <recommendedName>
        <fullName evidence="1">Alpha-L-glutamate ligase-related protein ATP-grasp domain-containing protein</fullName>
    </recommendedName>
</protein>
<gene>
    <name evidence="2" type="ORF">IPN75_17705</name>
</gene>
<dbReference type="Proteomes" id="UP000808146">
    <property type="component" value="Unassembled WGS sequence"/>
</dbReference>
<evidence type="ECO:0000313" key="3">
    <source>
        <dbReference type="Proteomes" id="UP000808146"/>
    </source>
</evidence>
<dbReference type="Pfam" id="PF14397">
    <property type="entry name" value="ATPgrasp_ST"/>
    <property type="match status" value="1"/>
</dbReference>
<evidence type="ECO:0000259" key="1">
    <source>
        <dbReference type="Pfam" id="PF14397"/>
    </source>
</evidence>
<feature type="domain" description="Alpha-L-glutamate ligase-related protein ATP-grasp" evidence="1">
    <location>
        <begin position="87"/>
        <end position="379"/>
    </location>
</feature>
<dbReference type="SUPFAM" id="SSF56059">
    <property type="entry name" value="Glutathione synthetase ATP-binding domain-like"/>
    <property type="match status" value="1"/>
</dbReference>
<evidence type="ECO:0000313" key="2">
    <source>
        <dbReference type="EMBL" id="MBK8892084.1"/>
    </source>
</evidence>